<dbReference type="PRINTS" id="PR01438">
    <property type="entry name" value="UNVRSLSTRESS"/>
</dbReference>
<organism evidence="3 4">
    <name type="scientific">Streptomyces yunnanensis</name>
    <dbReference type="NCBI Taxonomy" id="156453"/>
    <lineage>
        <taxon>Bacteria</taxon>
        <taxon>Bacillati</taxon>
        <taxon>Actinomycetota</taxon>
        <taxon>Actinomycetes</taxon>
        <taxon>Kitasatosporales</taxon>
        <taxon>Streptomycetaceae</taxon>
        <taxon>Streptomyces</taxon>
    </lineage>
</organism>
<comment type="similarity">
    <text evidence="1">Belongs to the universal stress protein A family.</text>
</comment>
<dbReference type="InterPro" id="IPR014729">
    <property type="entry name" value="Rossmann-like_a/b/a_fold"/>
</dbReference>
<name>A0ABY8A2P3_9ACTN</name>
<evidence type="ECO:0000313" key="4">
    <source>
        <dbReference type="Proteomes" id="UP001218629"/>
    </source>
</evidence>
<dbReference type="RefSeq" id="WP_275305818.1">
    <property type="nucleotide sequence ID" value="NZ_CP095749.1"/>
</dbReference>
<feature type="domain" description="UspA" evidence="2">
    <location>
        <begin position="149"/>
        <end position="277"/>
    </location>
</feature>
<dbReference type="PANTHER" id="PTHR46268:SF6">
    <property type="entry name" value="UNIVERSAL STRESS PROTEIN UP12"/>
    <property type="match status" value="1"/>
</dbReference>
<feature type="domain" description="UspA" evidence="2">
    <location>
        <begin position="4"/>
        <end position="136"/>
    </location>
</feature>
<protein>
    <submittedName>
        <fullName evidence="3">Universal stress protein</fullName>
    </submittedName>
</protein>
<gene>
    <name evidence="3" type="ORF">MOV08_01320</name>
</gene>
<dbReference type="Pfam" id="PF00582">
    <property type="entry name" value="Usp"/>
    <property type="match status" value="2"/>
</dbReference>
<accession>A0ABY8A2P3</accession>
<keyword evidence="4" id="KW-1185">Reference proteome</keyword>
<dbReference type="SUPFAM" id="SSF52402">
    <property type="entry name" value="Adenine nucleotide alpha hydrolases-like"/>
    <property type="match status" value="2"/>
</dbReference>
<dbReference type="PANTHER" id="PTHR46268">
    <property type="entry name" value="STRESS RESPONSE PROTEIN NHAX"/>
    <property type="match status" value="1"/>
</dbReference>
<dbReference type="InterPro" id="IPR006015">
    <property type="entry name" value="Universal_stress_UspA"/>
</dbReference>
<proteinExistence type="inferred from homology"/>
<evidence type="ECO:0000259" key="2">
    <source>
        <dbReference type="Pfam" id="PF00582"/>
    </source>
</evidence>
<sequence>MGGPVLVGLDGTGNSVPAVRWGAEEAAVRNLPLHLLHSRVSQPWPVSCAPREADRRRYGAEVLGRAEALVEELRPAVAVTAEQVDEEAADALAERSGTATLLVLGSRGHDRISGFLLGSVSLRVLGRAACPVVTVREEESSVGPGPEVVVGVRETGTEGEAVLDYAFTTASAHRAGLRAVRAWAPAADPARASDEAAGAAGAQESLSASVAPWREKFPDVRVVEQVAVGRAVPVLLAACSRAGLLVIGRRPQRTPLPLGPSVLAVLHHSRCPVAVVPRGA</sequence>
<dbReference type="Proteomes" id="UP001218629">
    <property type="component" value="Chromosome"/>
</dbReference>
<evidence type="ECO:0000256" key="1">
    <source>
        <dbReference type="ARBA" id="ARBA00008791"/>
    </source>
</evidence>
<reference evidence="3 4" key="1">
    <citation type="submission" date="2022-03" db="EMBL/GenBank/DDBJ databases">
        <title>Streptomyces yunnanensis P86,complete genome.</title>
        <authorList>
            <person name="Chen S."/>
            <person name="Zhang Q."/>
        </authorList>
    </citation>
    <scope>NUCLEOTIDE SEQUENCE [LARGE SCALE GENOMIC DNA]</scope>
    <source>
        <strain evidence="3 4">P86</strain>
    </source>
</reference>
<dbReference type="InterPro" id="IPR006016">
    <property type="entry name" value="UspA"/>
</dbReference>
<dbReference type="EMBL" id="CP095749">
    <property type="protein sequence ID" value="WEB38081.1"/>
    <property type="molecule type" value="Genomic_DNA"/>
</dbReference>
<evidence type="ECO:0000313" key="3">
    <source>
        <dbReference type="EMBL" id="WEB38081.1"/>
    </source>
</evidence>
<dbReference type="Gene3D" id="3.40.50.620">
    <property type="entry name" value="HUPs"/>
    <property type="match status" value="2"/>
</dbReference>